<comment type="caution">
    <text evidence="2">The sequence shown here is derived from an EMBL/GenBank/DDBJ whole genome shotgun (WGS) entry which is preliminary data.</text>
</comment>
<organism evidence="2 3">
    <name type="scientific">Streptomyces himalayensis subsp. himalayensis</name>
    <dbReference type="NCBI Taxonomy" id="2756131"/>
    <lineage>
        <taxon>Bacteria</taxon>
        <taxon>Bacillati</taxon>
        <taxon>Actinomycetota</taxon>
        <taxon>Actinomycetes</taxon>
        <taxon>Kitasatosporales</taxon>
        <taxon>Streptomycetaceae</taxon>
        <taxon>Streptomyces</taxon>
        <taxon>Streptomyces himalayensis</taxon>
    </lineage>
</organism>
<accession>A0A7W0I9Q7</accession>
<name>A0A7W0I9Q7_9ACTN</name>
<gene>
    <name evidence="2" type="ORF">H1D24_17745</name>
</gene>
<dbReference type="Proteomes" id="UP000545761">
    <property type="component" value="Unassembled WGS sequence"/>
</dbReference>
<reference evidence="2 3" key="1">
    <citation type="submission" date="2020-07" db="EMBL/GenBank/DDBJ databases">
        <title>Streptomyces isolated from Indian soil.</title>
        <authorList>
            <person name="Mandal S."/>
            <person name="Maiti P.K."/>
        </authorList>
    </citation>
    <scope>NUCLEOTIDE SEQUENCE [LARGE SCALE GENOMIC DNA]</scope>
    <source>
        <strain evidence="2 3">PSKA28</strain>
    </source>
</reference>
<dbReference type="RefSeq" id="WP_181658576.1">
    <property type="nucleotide sequence ID" value="NZ_JACEHE010000010.1"/>
</dbReference>
<dbReference type="EMBL" id="JACEHE010000010">
    <property type="protein sequence ID" value="MBA2947600.1"/>
    <property type="molecule type" value="Genomic_DNA"/>
</dbReference>
<evidence type="ECO:0000313" key="3">
    <source>
        <dbReference type="Proteomes" id="UP000545761"/>
    </source>
</evidence>
<evidence type="ECO:0000313" key="2">
    <source>
        <dbReference type="EMBL" id="MBA2947600.1"/>
    </source>
</evidence>
<sequence length="69" mass="6930">MTSRQPPPSRADVAAIMRAAPLAAALCTPPQREVHGVQAAAPATARTAPPSHHGEQDTDTPPGAVSSPG</sequence>
<dbReference type="AlphaFoldDB" id="A0A7W0I9Q7"/>
<protein>
    <submittedName>
        <fullName evidence="2">Uncharacterized protein</fullName>
    </submittedName>
</protein>
<feature type="region of interest" description="Disordered" evidence="1">
    <location>
        <begin position="32"/>
        <end position="69"/>
    </location>
</feature>
<feature type="compositionally biased region" description="Low complexity" evidence="1">
    <location>
        <begin position="39"/>
        <end position="50"/>
    </location>
</feature>
<evidence type="ECO:0000256" key="1">
    <source>
        <dbReference type="SAM" id="MobiDB-lite"/>
    </source>
</evidence>
<proteinExistence type="predicted"/>